<keyword evidence="12 18" id="KW-0675">Receptor</keyword>
<keyword evidence="13" id="KW-0325">Glycoprotein</keyword>
<evidence type="ECO:0000256" key="9">
    <source>
        <dbReference type="ARBA" id="ARBA00022989"/>
    </source>
</evidence>
<evidence type="ECO:0000256" key="12">
    <source>
        <dbReference type="ARBA" id="ARBA00023170"/>
    </source>
</evidence>
<dbReference type="InterPro" id="IPR000494">
    <property type="entry name" value="Rcpt_L-dom"/>
</dbReference>
<dbReference type="InterPro" id="IPR013783">
    <property type="entry name" value="Ig-like_fold"/>
</dbReference>
<dbReference type="InterPro" id="IPR006212">
    <property type="entry name" value="Furin_repeat"/>
</dbReference>
<evidence type="ECO:0000256" key="13">
    <source>
        <dbReference type="ARBA" id="ARBA00023180"/>
    </source>
</evidence>
<sequence length="1162" mass="131661">MSIDISLTTMPHRWCCSVLVVMLGSAILSCVSCANDFNPTLPLIRKTSERKPKVCGSMDIRNDPKNLAEKLTNCQVIEGPLKILLIDKGKPEDYRNLSFPDLVEITDFLLLYRVYGLKSLRDLFPNLAIIRGQNLFNDYALIVYEMPDMTELGLKSLTGILKGAVRLEKNPKLCFIETIDWHKLTQSVVMEDNYFKGNKDVKECVNWCPENCPRTLGFEQMVRRCWTISDCQKMLTCPENIPCSSGMCDGNHCCHSNCIGGCTGMLVTQCKVCRDVIQVDGKGNTVCAPRCSAGTYKYKNRRCLLDKECTEFSDYRLSIPLKLVVNNDISMPGECVDECPAGYKVSIKDNKTCELCVGKCPRVCDGKDVKSIHDAETLKGCTIVSGPLVIRITGGKHVTQVLEDNLSQLEEVTDFVQIHQSYPLLNLHFLPKLTMIRGRTLHKKRLALEVYDNSNLKELFLEEVAKNLTIENGAVSFQFNRKLCYEKIMDFVKKVGIKDRIETNDIPQENNGDQTQCNISELKFDVFRITPHIALCKWDTFRMADTRQLMGYTIHYKEAPVKNVTIFEGRDACTDEYWKTTFTPPLNSNASEVHQYIAGLDPWTQYAAYVQTNTISRAVSGAISKIIYFRTAANVPTSPINLKVRAINPGQLFVTWDPPEHPNGNVTHYKVYWQLIDFVPEEYELRDYCMQPLSTSQSYLEQKEEQEEANKNNVTLNGQCCKCPKSEKQIRTEERDHSIEIDFQDFLQNELYVKRRNDQSLDRPATTLKSRTNRTRRDKVLDNPHEVNKYTYQEEPASNDPTVALTTSTPSPPNDAGGPTTQKGVATTPEPDLKENPFFKAFVYEIRELTIPNLGHFQDYNIEVIACQERDPRDHNREMYCSNRALGVGRTLPDPTADTINASTIMVTSVQNNTGAVRITWMDPEMPNGLILTYEIEYMKTNINNVKPIVICVTYKHYREVGKYGHELNKLDPGNYTFRLRATSLAGNGSWTEPQYFVILEITACREGTYGPGCNSVCSVNCVNGTCDSIDGNCTDGCVPGYTGRACNDVCPNGFYGDGCLQKCGQCRGACEAKNGTCPNGCLPCYHGSKCLYPYGHARRRFQRYRDSVKEERRMMSDTKLADYGISPYDHLYQDFCTVYHLLHYFPSYILPHLASDTLDDN</sequence>
<evidence type="ECO:0000256" key="5">
    <source>
        <dbReference type="ARBA" id="ARBA00022692"/>
    </source>
</evidence>
<dbReference type="Gene3D" id="2.170.300.10">
    <property type="entry name" value="Tie2 ligand-binding domain superfamily"/>
    <property type="match status" value="1"/>
</dbReference>
<dbReference type="Gene3D" id="2.60.40.10">
    <property type="entry name" value="Immunoglobulins"/>
    <property type="match status" value="4"/>
</dbReference>
<comment type="subcellular location">
    <subcellularLocation>
        <location evidence="1">Membrane</location>
        <topology evidence="1">Single-pass type I membrane protein</topology>
    </subcellularLocation>
</comment>
<dbReference type="InterPro" id="IPR036116">
    <property type="entry name" value="FN3_sf"/>
</dbReference>
<dbReference type="SUPFAM" id="SSF57184">
    <property type="entry name" value="Growth factor receptor domain"/>
    <property type="match status" value="2"/>
</dbReference>
<keyword evidence="5" id="KW-0812">Transmembrane</keyword>
<keyword evidence="8" id="KW-0067">ATP-binding</keyword>
<keyword evidence="16" id="KW-0732">Signal</keyword>
<dbReference type="SMART" id="SM00060">
    <property type="entry name" value="FN3"/>
    <property type="match status" value="2"/>
</dbReference>
<evidence type="ECO:0000259" key="17">
    <source>
        <dbReference type="PROSITE" id="PS50853"/>
    </source>
</evidence>
<feature type="compositionally biased region" description="Polar residues" evidence="15">
    <location>
        <begin position="799"/>
        <end position="809"/>
    </location>
</feature>
<feature type="region of interest" description="Disordered" evidence="15">
    <location>
        <begin position="762"/>
        <end position="832"/>
    </location>
</feature>
<organism evidence="18">
    <name type="scientific">Sinonovacula constricta</name>
    <name type="common">Razor clam</name>
    <dbReference type="NCBI Taxonomy" id="98310"/>
    <lineage>
        <taxon>Eukaryota</taxon>
        <taxon>Metazoa</taxon>
        <taxon>Spiralia</taxon>
        <taxon>Lophotrochozoa</taxon>
        <taxon>Mollusca</taxon>
        <taxon>Bivalvia</taxon>
        <taxon>Autobranchia</taxon>
        <taxon>Heteroconchia</taxon>
        <taxon>Euheterodonta</taxon>
        <taxon>Imparidentia</taxon>
        <taxon>Neoheterodontei</taxon>
        <taxon>Cardiida</taxon>
        <taxon>Tellinoidea</taxon>
        <taxon>Solecurtidae</taxon>
        <taxon>Sinonovacula</taxon>
    </lineage>
</organism>
<dbReference type="PANTHER" id="PTHR46957:SF3">
    <property type="entry name" value="CYTOKINE RECEPTOR"/>
    <property type="match status" value="1"/>
</dbReference>
<evidence type="ECO:0000256" key="15">
    <source>
        <dbReference type="SAM" id="MobiDB-lite"/>
    </source>
</evidence>
<keyword evidence="6" id="KW-0547">Nucleotide-binding</keyword>
<dbReference type="InterPro" id="IPR006211">
    <property type="entry name" value="Furin-like_Cys-rich_dom"/>
</dbReference>
<evidence type="ECO:0000256" key="10">
    <source>
        <dbReference type="ARBA" id="ARBA00023136"/>
    </source>
</evidence>
<evidence type="ECO:0000256" key="6">
    <source>
        <dbReference type="ARBA" id="ARBA00022741"/>
    </source>
</evidence>
<keyword evidence="7" id="KW-0418">Kinase</keyword>
<dbReference type="SUPFAM" id="SSF49265">
    <property type="entry name" value="Fibronectin type III"/>
    <property type="match status" value="2"/>
</dbReference>
<evidence type="ECO:0000256" key="14">
    <source>
        <dbReference type="ARBA" id="ARBA00051243"/>
    </source>
</evidence>
<dbReference type="GO" id="GO:0016020">
    <property type="term" value="C:membrane"/>
    <property type="evidence" value="ECO:0007669"/>
    <property type="project" value="UniProtKB-SubCell"/>
</dbReference>
<dbReference type="EMBL" id="MG940983">
    <property type="protein sequence ID" value="AYV97263.1"/>
    <property type="molecule type" value="mRNA"/>
</dbReference>
<evidence type="ECO:0000256" key="7">
    <source>
        <dbReference type="ARBA" id="ARBA00022777"/>
    </source>
</evidence>
<keyword evidence="4" id="KW-0808">Transferase</keyword>
<dbReference type="SUPFAM" id="SSF52058">
    <property type="entry name" value="L domain-like"/>
    <property type="match status" value="2"/>
</dbReference>
<comment type="catalytic activity">
    <reaction evidence="14">
        <text>L-tyrosyl-[protein] + ATP = O-phospho-L-tyrosyl-[protein] + ADP + H(+)</text>
        <dbReference type="Rhea" id="RHEA:10596"/>
        <dbReference type="Rhea" id="RHEA-COMP:10136"/>
        <dbReference type="Rhea" id="RHEA-COMP:20101"/>
        <dbReference type="ChEBI" id="CHEBI:15378"/>
        <dbReference type="ChEBI" id="CHEBI:30616"/>
        <dbReference type="ChEBI" id="CHEBI:46858"/>
        <dbReference type="ChEBI" id="CHEBI:61978"/>
        <dbReference type="ChEBI" id="CHEBI:456216"/>
        <dbReference type="EC" id="2.7.10.1"/>
    </reaction>
</comment>
<keyword evidence="9" id="KW-1133">Transmembrane helix</keyword>
<protein>
    <recommendedName>
        <fullName evidence="2">receptor protein-tyrosine kinase</fullName>
        <ecNumber evidence="2">2.7.10.1</ecNumber>
    </recommendedName>
</protein>
<dbReference type="EC" id="2.7.10.1" evidence="2"/>
<dbReference type="Pfam" id="PF01030">
    <property type="entry name" value="Recep_L_domain"/>
    <property type="match status" value="2"/>
</dbReference>
<dbReference type="CDD" id="cd00063">
    <property type="entry name" value="FN3"/>
    <property type="match status" value="2"/>
</dbReference>
<reference evidence="18" key="1">
    <citation type="submission" date="2018-02" db="EMBL/GenBank/DDBJ databases">
        <title>Insulin-like peptide receptor and splice variant in Sinonovacula constricta.</title>
        <authorList>
            <person name="Xie S."/>
        </authorList>
    </citation>
    <scope>NUCLEOTIDE SEQUENCE</scope>
</reference>
<dbReference type="CDD" id="cd00064">
    <property type="entry name" value="FU"/>
    <property type="match status" value="1"/>
</dbReference>
<proteinExistence type="evidence at transcript level"/>
<dbReference type="InterPro" id="IPR003961">
    <property type="entry name" value="FN3_dom"/>
</dbReference>
<dbReference type="Pfam" id="PF00041">
    <property type="entry name" value="fn3"/>
    <property type="match status" value="1"/>
</dbReference>
<feature type="compositionally biased region" description="Basic and acidic residues" evidence="15">
    <location>
        <begin position="778"/>
        <end position="788"/>
    </location>
</feature>
<evidence type="ECO:0000256" key="3">
    <source>
        <dbReference type="ARBA" id="ARBA00022553"/>
    </source>
</evidence>
<dbReference type="PROSITE" id="PS50853">
    <property type="entry name" value="FN3"/>
    <property type="match status" value="2"/>
</dbReference>
<evidence type="ECO:0000313" key="18">
    <source>
        <dbReference type="EMBL" id="AYV97263.1"/>
    </source>
</evidence>
<feature type="domain" description="Fibronectin type-III" evidence="17">
    <location>
        <begin position="638"/>
        <end position="736"/>
    </location>
</feature>
<evidence type="ECO:0000256" key="11">
    <source>
        <dbReference type="ARBA" id="ARBA00023137"/>
    </source>
</evidence>
<evidence type="ECO:0000256" key="8">
    <source>
        <dbReference type="ARBA" id="ARBA00022840"/>
    </source>
</evidence>
<name>A0A3G5BC96_SINCO</name>
<dbReference type="InterPro" id="IPR050713">
    <property type="entry name" value="RTP_Phos/Ushers"/>
</dbReference>
<feature type="chain" id="PRO_5018076718" description="receptor protein-tyrosine kinase" evidence="16">
    <location>
        <begin position="34"/>
        <end position="1162"/>
    </location>
</feature>
<dbReference type="PANTHER" id="PTHR46957">
    <property type="entry name" value="CYTOKINE RECEPTOR"/>
    <property type="match status" value="1"/>
</dbReference>
<evidence type="ECO:0000256" key="1">
    <source>
        <dbReference type="ARBA" id="ARBA00004479"/>
    </source>
</evidence>
<keyword evidence="10" id="KW-0472">Membrane</keyword>
<gene>
    <name evidence="18" type="primary">ILPR</name>
</gene>
<dbReference type="InterPro" id="IPR009030">
    <property type="entry name" value="Growth_fac_rcpt_cys_sf"/>
</dbReference>
<dbReference type="InterPro" id="IPR036941">
    <property type="entry name" value="Rcpt_L-dom_sf"/>
</dbReference>
<dbReference type="AlphaFoldDB" id="A0A3G5BC96"/>
<feature type="domain" description="Fibronectin type-III" evidence="17">
    <location>
        <begin position="901"/>
        <end position="1002"/>
    </location>
</feature>
<keyword evidence="11" id="KW-0829">Tyrosine-protein kinase</keyword>
<evidence type="ECO:0000256" key="4">
    <source>
        <dbReference type="ARBA" id="ARBA00022679"/>
    </source>
</evidence>
<dbReference type="GO" id="GO:0005524">
    <property type="term" value="F:ATP binding"/>
    <property type="evidence" value="ECO:0007669"/>
    <property type="project" value="UniProtKB-KW"/>
</dbReference>
<dbReference type="Gene3D" id="2.10.220.10">
    <property type="entry name" value="Hormone Receptor, Insulin-like Growth Factor Receptor 1, Chain A, domain 2"/>
    <property type="match status" value="1"/>
</dbReference>
<dbReference type="Pfam" id="PF00757">
    <property type="entry name" value="Furin-like"/>
    <property type="match status" value="1"/>
</dbReference>
<keyword evidence="3" id="KW-0597">Phosphoprotein</keyword>
<feature type="signal peptide" evidence="16">
    <location>
        <begin position="1"/>
        <end position="33"/>
    </location>
</feature>
<dbReference type="GO" id="GO:0004714">
    <property type="term" value="F:transmembrane receptor protein tyrosine kinase activity"/>
    <property type="evidence" value="ECO:0007669"/>
    <property type="project" value="UniProtKB-EC"/>
</dbReference>
<accession>A0A3G5BC96</accession>
<evidence type="ECO:0000256" key="2">
    <source>
        <dbReference type="ARBA" id="ARBA00011902"/>
    </source>
</evidence>
<dbReference type="SMART" id="SM00261">
    <property type="entry name" value="FU"/>
    <property type="match status" value="2"/>
</dbReference>
<dbReference type="Gene3D" id="3.80.20.20">
    <property type="entry name" value="Receptor L-domain"/>
    <property type="match status" value="2"/>
</dbReference>
<evidence type="ECO:0000256" key="16">
    <source>
        <dbReference type="SAM" id="SignalP"/>
    </source>
</evidence>